<evidence type="ECO:0000259" key="2">
    <source>
        <dbReference type="PROSITE" id="PS50006"/>
    </source>
</evidence>
<evidence type="ECO:0000313" key="3">
    <source>
        <dbReference type="EMBL" id="KAF0710130.1"/>
    </source>
</evidence>
<feature type="domain" description="FHA" evidence="2">
    <location>
        <begin position="141"/>
        <end position="209"/>
    </location>
</feature>
<dbReference type="FunFam" id="2.60.200.20:FF:000060">
    <property type="entry name" value="Probable serine/threonine-protein kinase DDB_G0280133"/>
    <property type="match status" value="1"/>
</dbReference>
<reference evidence="4 5" key="1">
    <citation type="submission" date="2019-03" db="EMBL/GenBank/DDBJ databases">
        <authorList>
            <person name="Gaulin E."/>
            <person name="Dumas B."/>
        </authorList>
    </citation>
    <scope>NUCLEOTIDE SEQUENCE [LARGE SCALE GENOMIC DNA]</scope>
    <source>
        <strain evidence="4">CBS 568.67</strain>
    </source>
</reference>
<dbReference type="SUPFAM" id="SSF49879">
    <property type="entry name" value="SMAD/FHA domain"/>
    <property type="match status" value="1"/>
</dbReference>
<dbReference type="Pfam" id="PF00498">
    <property type="entry name" value="FHA"/>
    <property type="match status" value="1"/>
</dbReference>
<dbReference type="OrthoDB" id="444265at2759"/>
<dbReference type="InterPro" id="IPR000253">
    <property type="entry name" value="FHA_dom"/>
</dbReference>
<dbReference type="AlphaFoldDB" id="A0A485KEM3"/>
<name>A0A485KEM3_9STRA</name>
<dbReference type="InterPro" id="IPR008984">
    <property type="entry name" value="SMAD_FHA_dom_sf"/>
</dbReference>
<dbReference type="InterPro" id="IPR050923">
    <property type="entry name" value="Cell_Proc_Reg/RNA_Proc"/>
</dbReference>
<dbReference type="SMART" id="SM00240">
    <property type="entry name" value="FHA"/>
    <property type="match status" value="1"/>
</dbReference>
<organism evidence="4 5">
    <name type="scientific">Aphanomyces stellatus</name>
    <dbReference type="NCBI Taxonomy" id="120398"/>
    <lineage>
        <taxon>Eukaryota</taxon>
        <taxon>Sar</taxon>
        <taxon>Stramenopiles</taxon>
        <taxon>Oomycota</taxon>
        <taxon>Saprolegniomycetes</taxon>
        <taxon>Saprolegniales</taxon>
        <taxon>Verrucalvaceae</taxon>
        <taxon>Aphanomyces</taxon>
    </lineage>
</organism>
<protein>
    <submittedName>
        <fullName evidence="4">Aste57867_5581 protein</fullName>
    </submittedName>
</protein>
<keyword evidence="5" id="KW-1185">Reference proteome</keyword>
<accession>A0A485KEM3</accession>
<reference evidence="3" key="2">
    <citation type="submission" date="2019-06" db="EMBL/GenBank/DDBJ databases">
        <title>Genomics analysis of Aphanomyces spp. identifies a new class of oomycete effector associated with host adaptation.</title>
        <authorList>
            <person name="Gaulin E."/>
        </authorList>
    </citation>
    <scope>NUCLEOTIDE SEQUENCE</scope>
    <source>
        <strain evidence="3">CBS 578.67</strain>
    </source>
</reference>
<dbReference type="PROSITE" id="PS50006">
    <property type="entry name" value="FHA_DOMAIN"/>
    <property type="match status" value="1"/>
</dbReference>
<dbReference type="Gene3D" id="2.60.200.20">
    <property type="match status" value="1"/>
</dbReference>
<evidence type="ECO:0000256" key="1">
    <source>
        <dbReference type="SAM" id="MobiDB-lite"/>
    </source>
</evidence>
<gene>
    <name evidence="4" type="primary">Aste57867_5581</name>
    <name evidence="3" type="ORF">As57867_005568</name>
    <name evidence="4" type="ORF">ASTE57867_5581</name>
</gene>
<dbReference type="PANTHER" id="PTHR23308">
    <property type="entry name" value="NUCLEAR INHIBITOR OF PROTEIN PHOSPHATASE-1"/>
    <property type="match status" value="1"/>
</dbReference>
<feature type="region of interest" description="Disordered" evidence="1">
    <location>
        <begin position="1"/>
        <end position="57"/>
    </location>
</feature>
<sequence length="242" mass="28138">MQRRQERSRSRDRSFQDRRRDVSRSRSREREERGSRAKARDFSHLVQGRREDATSAVPGREEWGVQVPLDDAGAPVVVQKPNFGLSGALAKDSATGNVKNGVVMKWCEPPEARVPDKRWRMYVFKQDENIATLHLHRQSAYLFGRDKKVADAYLEHESISKQHAVVQFRVKHTEVRHDELEQPELHSEILPYIMDLKSTNHTFLNGKKIEHSRYIQLKPKDVLTFGESTREYVLLHATAKEE</sequence>
<dbReference type="EMBL" id="CAADRA010002084">
    <property type="protein sequence ID" value="VFT82627.1"/>
    <property type="molecule type" value="Genomic_DNA"/>
</dbReference>
<dbReference type="EMBL" id="VJMH01002082">
    <property type="protein sequence ID" value="KAF0710130.1"/>
    <property type="molecule type" value="Genomic_DNA"/>
</dbReference>
<evidence type="ECO:0000313" key="5">
    <source>
        <dbReference type="Proteomes" id="UP000332933"/>
    </source>
</evidence>
<proteinExistence type="predicted"/>
<evidence type="ECO:0000313" key="4">
    <source>
        <dbReference type="EMBL" id="VFT82627.1"/>
    </source>
</evidence>
<dbReference type="Proteomes" id="UP000332933">
    <property type="component" value="Unassembled WGS sequence"/>
</dbReference>